<protein>
    <submittedName>
        <fullName evidence="2">Uncharacterized protein</fullName>
    </submittedName>
</protein>
<evidence type="ECO:0000256" key="1">
    <source>
        <dbReference type="SAM" id="MobiDB-lite"/>
    </source>
</evidence>
<sequence>MSKRFTGRNGELIELENSIIAEYQDQGIMLTIRQLHNIGSGSLLILPQRSARRALNSERPPCSFLIKRALGFKLADLFHRSACCANVLKHSVNRTLDELATITDNRAGKISAQVSNATRLDREAGVYINIHAIFVRPKANIVPRAFTIAGHAFISASRDVWSILAAWHLNTTSRSLSKCTQLAAREWAFQLKAGGLGSQLSWGEAAIDLHRICICPLKPLRNRCGNFFIGYARNSVSGERPRRLLSRFRLAPAQKQSDGSGSSEQRDVLQRPTSFGGTERYAYTKFNVMRTI</sequence>
<organism evidence="2 3">
    <name type="scientific">Azospirillum formosense</name>
    <dbReference type="NCBI Taxonomy" id="861533"/>
    <lineage>
        <taxon>Bacteria</taxon>
        <taxon>Pseudomonadati</taxon>
        <taxon>Pseudomonadota</taxon>
        <taxon>Alphaproteobacteria</taxon>
        <taxon>Rhodospirillales</taxon>
        <taxon>Azospirillaceae</taxon>
        <taxon>Azospirillum</taxon>
    </lineage>
</organism>
<gene>
    <name evidence="2" type="ORF">GBZ26_04460</name>
</gene>
<name>A0ABX2KPB8_9PROT</name>
<feature type="region of interest" description="Disordered" evidence="1">
    <location>
        <begin position="251"/>
        <end position="271"/>
    </location>
</feature>
<dbReference type="Proteomes" id="UP000639419">
    <property type="component" value="Unassembled WGS sequence"/>
</dbReference>
<keyword evidence="3" id="KW-1185">Reference proteome</keyword>
<proteinExistence type="predicted"/>
<reference evidence="2 3" key="1">
    <citation type="submission" date="2019-10" db="EMBL/GenBank/DDBJ databases">
        <title>Genome sequence of Azospirillum formosense CC-Nfb-7.</title>
        <authorList>
            <person name="Ambrosini A."/>
            <person name="Sant'Anna F.H."/>
            <person name="Cassan F.D."/>
            <person name="Souza E.M."/>
            <person name="Passaglia L.M.P."/>
        </authorList>
    </citation>
    <scope>NUCLEOTIDE SEQUENCE [LARGE SCALE GENOMIC DNA]</scope>
    <source>
        <strain evidence="2 3">CC-NFb-7</strain>
    </source>
</reference>
<feature type="compositionally biased region" description="Polar residues" evidence="1">
    <location>
        <begin position="254"/>
        <end position="263"/>
    </location>
</feature>
<accession>A0ABX2KPB8</accession>
<dbReference type="EMBL" id="WHOR01000018">
    <property type="protein sequence ID" value="NUB18476.1"/>
    <property type="molecule type" value="Genomic_DNA"/>
</dbReference>
<evidence type="ECO:0000313" key="3">
    <source>
        <dbReference type="Proteomes" id="UP000639419"/>
    </source>
</evidence>
<evidence type="ECO:0000313" key="2">
    <source>
        <dbReference type="EMBL" id="NUB18476.1"/>
    </source>
</evidence>
<comment type="caution">
    <text evidence="2">The sequence shown here is derived from an EMBL/GenBank/DDBJ whole genome shotgun (WGS) entry which is preliminary data.</text>
</comment>